<proteinExistence type="predicted"/>
<evidence type="ECO:0000313" key="3">
    <source>
        <dbReference type="Proteomes" id="UP001364617"/>
    </source>
</evidence>
<comment type="caution">
    <text evidence="2">The sequence shown here is derived from an EMBL/GenBank/DDBJ whole genome shotgun (WGS) entry which is preliminary data.</text>
</comment>
<feature type="compositionally biased region" description="Polar residues" evidence="1">
    <location>
        <begin position="90"/>
        <end position="100"/>
    </location>
</feature>
<accession>A0AAN9CBG0</accession>
<feature type="region of interest" description="Disordered" evidence="1">
    <location>
        <begin position="1"/>
        <end position="54"/>
    </location>
</feature>
<feature type="compositionally biased region" description="Basic and acidic residues" evidence="1">
    <location>
        <begin position="29"/>
        <end position="40"/>
    </location>
</feature>
<organism evidence="2 3">
    <name type="scientific">Phoxinus phoxinus</name>
    <name type="common">Eurasian minnow</name>
    <dbReference type="NCBI Taxonomy" id="58324"/>
    <lineage>
        <taxon>Eukaryota</taxon>
        <taxon>Metazoa</taxon>
        <taxon>Chordata</taxon>
        <taxon>Craniata</taxon>
        <taxon>Vertebrata</taxon>
        <taxon>Euteleostomi</taxon>
        <taxon>Actinopterygii</taxon>
        <taxon>Neopterygii</taxon>
        <taxon>Teleostei</taxon>
        <taxon>Ostariophysi</taxon>
        <taxon>Cypriniformes</taxon>
        <taxon>Leuciscidae</taxon>
        <taxon>Phoxininae</taxon>
        <taxon>Phoxinus</taxon>
    </lineage>
</organism>
<evidence type="ECO:0000256" key="1">
    <source>
        <dbReference type="SAM" id="MobiDB-lite"/>
    </source>
</evidence>
<dbReference type="AlphaFoldDB" id="A0AAN9CBG0"/>
<dbReference type="EMBL" id="JAYKXH010000022">
    <property type="protein sequence ID" value="KAK7127471.1"/>
    <property type="molecule type" value="Genomic_DNA"/>
</dbReference>
<keyword evidence="3" id="KW-1185">Reference proteome</keyword>
<evidence type="ECO:0000313" key="2">
    <source>
        <dbReference type="EMBL" id="KAK7127471.1"/>
    </source>
</evidence>
<sequence>MAPGEREQVMLGPELRAVHQGPTQASSARPEKWMGADRSKRNFGHSSVKLSKQVAQEENTDELVRFGRKLLRPPVLVYRNPSPISAPRESFNTTPKDSTL</sequence>
<dbReference type="Proteomes" id="UP001364617">
    <property type="component" value="Unassembled WGS sequence"/>
</dbReference>
<name>A0AAN9CBG0_9TELE</name>
<reference evidence="2 3" key="1">
    <citation type="submission" date="2024-02" db="EMBL/GenBank/DDBJ databases">
        <title>Chromosome-level genome assembly of the Eurasian Minnow (Phoxinus phoxinus).</title>
        <authorList>
            <person name="Oriowo T.O."/>
            <person name="Martin S."/>
            <person name="Stange M."/>
            <person name="Chrysostomakis Y."/>
            <person name="Brown T."/>
            <person name="Winkler S."/>
            <person name="Kukowka S."/>
            <person name="Myers E.W."/>
            <person name="Bohne A."/>
        </authorList>
    </citation>
    <scope>NUCLEOTIDE SEQUENCE [LARGE SCALE GENOMIC DNA]</scope>
    <source>
        <strain evidence="2">ZFMK-TIS-60720</strain>
        <tissue evidence="2">Whole Organism</tissue>
    </source>
</reference>
<gene>
    <name evidence="2" type="ORF">R3I93_020149</name>
</gene>
<protein>
    <submittedName>
        <fullName evidence="2">Uncharacterized protein</fullName>
    </submittedName>
</protein>
<feature type="compositionally biased region" description="Polar residues" evidence="1">
    <location>
        <begin position="44"/>
        <end position="54"/>
    </location>
</feature>
<feature type="region of interest" description="Disordered" evidence="1">
    <location>
        <begin position="78"/>
        <end position="100"/>
    </location>
</feature>